<dbReference type="SMART" id="SM00450">
    <property type="entry name" value="RHOD"/>
    <property type="match status" value="1"/>
</dbReference>
<accession>A0ABX9FCZ6</accession>
<dbReference type="InterPro" id="IPR058840">
    <property type="entry name" value="AAA_SelU"/>
</dbReference>
<dbReference type="InterPro" id="IPR001763">
    <property type="entry name" value="Rhodanese-like_dom"/>
</dbReference>
<dbReference type="Proteomes" id="UP000251072">
    <property type="component" value="Unassembled WGS sequence"/>
</dbReference>
<name>A0ABX9FCZ6_9BURK</name>
<evidence type="ECO:0000256" key="1">
    <source>
        <dbReference type="ARBA" id="ARBA00023266"/>
    </source>
</evidence>
<dbReference type="Pfam" id="PF26341">
    <property type="entry name" value="AAA_SelU"/>
    <property type="match status" value="1"/>
</dbReference>
<dbReference type="NCBIfam" id="TIGR03167">
    <property type="entry name" value="tRNA_sel_U_synt"/>
    <property type="match status" value="1"/>
</dbReference>
<keyword evidence="1" id="KW-0711">Selenium</keyword>
<dbReference type="PROSITE" id="PS50206">
    <property type="entry name" value="RHODANESE_3"/>
    <property type="match status" value="1"/>
</dbReference>
<dbReference type="InterPro" id="IPR001307">
    <property type="entry name" value="Thiosulphate_STrfase_CS"/>
</dbReference>
<reference evidence="3 4" key="1">
    <citation type="submission" date="2018-06" db="EMBL/GenBank/DDBJ databases">
        <title>Genome of strain Polynucleobacter sp. FUKU-NW-11.</title>
        <authorList>
            <person name="Hahn M.W."/>
        </authorList>
    </citation>
    <scope>NUCLEOTIDE SEQUENCE [LARGE SCALE GENOMIC DNA]</scope>
    <source>
        <strain evidence="4">FUKU-NW11</strain>
    </source>
</reference>
<dbReference type="PANTHER" id="PTHR30401:SF0">
    <property type="entry name" value="TRNA 2-SELENOURIDINE SYNTHASE"/>
    <property type="match status" value="1"/>
</dbReference>
<dbReference type="PROSITE" id="PS00380">
    <property type="entry name" value="RHODANESE_1"/>
    <property type="match status" value="1"/>
</dbReference>
<protein>
    <submittedName>
        <fullName evidence="3">tRNA 2-selenouridine(34) synthase MnmH</fullName>
    </submittedName>
</protein>
<dbReference type="InterPro" id="IPR027417">
    <property type="entry name" value="P-loop_NTPase"/>
</dbReference>
<dbReference type="NCBIfam" id="NF008752">
    <property type="entry name" value="PRK11784.1-4"/>
    <property type="match status" value="1"/>
</dbReference>
<dbReference type="EMBL" id="QMCH01000003">
    <property type="protein sequence ID" value="RAZ42211.1"/>
    <property type="molecule type" value="Genomic_DNA"/>
</dbReference>
<feature type="domain" description="Rhodanese" evidence="2">
    <location>
        <begin position="24"/>
        <end position="140"/>
    </location>
</feature>
<dbReference type="Gene3D" id="3.40.250.10">
    <property type="entry name" value="Rhodanese-like domain"/>
    <property type="match status" value="1"/>
</dbReference>
<dbReference type="InterPro" id="IPR017582">
    <property type="entry name" value="SelU"/>
</dbReference>
<evidence type="ECO:0000313" key="4">
    <source>
        <dbReference type="Proteomes" id="UP000251072"/>
    </source>
</evidence>
<organism evidence="3 4">
    <name type="scientific">Polynucleobacter paneuropaeus</name>
    <dbReference type="NCBI Taxonomy" id="2527775"/>
    <lineage>
        <taxon>Bacteria</taxon>
        <taxon>Pseudomonadati</taxon>
        <taxon>Pseudomonadota</taxon>
        <taxon>Betaproteobacteria</taxon>
        <taxon>Burkholderiales</taxon>
        <taxon>Burkholderiaceae</taxon>
        <taxon>Polynucleobacter</taxon>
    </lineage>
</organism>
<dbReference type="NCBIfam" id="NF008750">
    <property type="entry name" value="PRK11784.1-2"/>
    <property type="match status" value="1"/>
</dbReference>
<keyword evidence="4" id="KW-1185">Reference proteome</keyword>
<dbReference type="SUPFAM" id="SSF52821">
    <property type="entry name" value="Rhodanese/Cell cycle control phosphatase"/>
    <property type="match status" value="1"/>
</dbReference>
<evidence type="ECO:0000313" key="3">
    <source>
        <dbReference type="EMBL" id="RAZ42211.1"/>
    </source>
</evidence>
<dbReference type="RefSeq" id="WP_112238118.1">
    <property type="nucleotide sequence ID" value="NZ_QMCH01000003.1"/>
</dbReference>
<proteinExistence type="predicted"/>
<dbReference type="Pfam" id="PF00581">
    <property type="entry name" value="Rhodanese"/>
    <property type="match status" value="1"/>
</dbReference>
<comment type="caution">
    <text evidence="3">The sequence shown here is derived from an EMBL/GenBank/DDBJ whole genome shotgun (WGS) entry which is preliminary data.</text>
</comment>
<dbReference type="PANTHER" id="PTHR30401">
    <property type="entry name" value="TRNA 2-SELENOURIDINE SYNTHASE"/>
    <property type="match status" value="1"/>
</dbReference>
<evidence type="ECO:0000259" key="2">
    <source>
        <dbReference type="PROSITE" id="PS50206"/>
    </source>
</evidence>
<dbReference type="InterPro" id="IPR036873">
    <property type="entry name" value="Rhodanese-like_dom_sf"/>
</dbReference>
<gene>
    <name evidence="3" type="ORF">DP176_06535</name>
</gene>
<dbReference type="SUPFAM" id="SSF52540">
    <property type="entry name" value="P-loop containing nucleoside triphosphate hydrolases"/>
    <property type="match status" value="1"/>
</dbReference>
<sequence>MQPKNSHILAIAQFGKEHNQFDAIIDVRSPAEFALDHIPGAINFPVLNNEERVKIGTLYKQVSPFAAKKLGAAIVSRNIAQHLEQSFLDFPREWRPLLYCWRGGERSGAFTHVLNRIGWKAMQLEGGYQGFRRVVIDDLDLAAKQFQFQVICGMTGSGKTRILHELKVLGAQVLDLEGLAIHRGSVLGNEPDIDQPSQKGFETALWNALHDLDPNKPVFIESESKKVGGVHVPDALMEKIRHGRCIELRSSVATRVSWLLHEYAHFLTDTTTFKEKLALLTSRYGKVQIAEWLTQIDAGHFDALVTDLLVKHYDPSYQSSIVRNFPRYREDFYVELANASDAAFGAAAQEILSQFKTAA</sequence>